<dbReference type="InterPro" id="IPR043128">
    <property type="entry name" value="Rev_trsase/Diguanyl_cyclase"/>
</dbReference>
<evidence type="ECO:0000259" key="3">
    <source>
        <dbReference type="PROSITE" id="PS50113"/>
    </source>
</evidence>
<feature type="domain" description="GGDEF" evidence="5">
    <location>
        <begin position="574"/>
        <end position="707"/>
    </location>
</feature>
<dbReference type="InterPro" id="IPR052155">
    <property type="entry name" value="Biofilm_reg_signaling"/>
</dbReference>
<dbReference type="InterPro" id="IPR035919">
    <property type="entry name" value="EAL_sf"/>
</dbReference>
<feature type="domain" description="PAC" evidence="3">
    <location>
        <begin position="490"/>
        <end position="542"/>
    </location>
</feature>
<dbReference type="EMBL" id="QZCH01000028">
    <property type="protein sequence ID" value="RJG40139.1"/>
    <property type="molecule type" value="Genomic_DNA"/>
</dbReference>
<name>A0A418YAZ7_9GAMM</name>
<organism evidence="6 7">
    <name type="scientific">Motilimonas pumila</name>
    <dbReference type="NCBI Taxonomy" id="2303987"/>
    <lineage>
        <taxon>Bacteria</taxon>
        <taxon>Pseudomonadati</taxon>
        <taxon>Pseudomonadota</taxon>
        <taxon>Gammaproteobacteria</taxon>
        <taxon>Alteromonadales</taxon>
        <taxon>Alteromonadales genera incertae sedis</taxon>
        <taxon>Motilimonas</taxon>
    </lineage>
</organism>
<dbReference type="RefSeq" id="WP_119911989.1">
    <property type="nucleotide sequence ID" value="NZ_QZCH01000028.1"/>
</dbReference>
<dbReference type="PANTHER" id="PTHR44757">
    <property type="entry name" value="DIGUANYLATE CYCLASE DGCP"/>
    <property type="match status" value="1"/>
</dbReference>
<dbReference type="CDD" id="cd01948">
    <property type="entry name" value="EAL"/>
    <property type="match status" value="1"/>
</dbReference>
<dbReference type="CDD" id="cd01949">
    <property type="entry name" value="GGDEF"/>
    <property type="match status" value="1"/>
</dbReference>
<feature type="transmembrane region" description="Helical" evidence="2">
    <location>
        <begin position="224"/>
        <end position="241"/>
    </location>
</feature>
<proteinExistence type="predicted"/>
<keyword evidence="2" id="KW-0472">Membrane</keyword>
<accession>A0A418YAZ7</accession>
<feature type="transmembrane region" description="Helical" evidence="2">
    <location>
        <begin position="317"/>
        <end position="338"/>
    </location>
</feature>
<feature type="domain" description="EAL" evidence="4">
    <location>
        <begin position="718"/>
        <end position="969"/>
    </location>
</feature>
<feature type="transmembrane region" description="Helical" evidence="2">
    <location>
        <begin position="374"/>
        <end position="396"/>
    </location>
</feature>
<feature type="transmembrane region" description="Helical" evidence="2">
    <location>
        <begin position="294"/>
        <end position="311"/>
    </location>
</feature>
<comment type="cofactor">
    <cofactor evidence="1">
        <name>Mg(2+)</name>
        <dbReference type="ChEBI" id="CHEBI:18420"/>
    </cofactor>
</comment>
<keyword evidence="2" id="KW-0812">Transmembrane</keyword>
<evidence type="ECO:0000259" key="4">
    <source>
        <dbReference type="PROSITE" id="PS50883"/>
    </source>
</evidence>
<dbReference type="SMART" id="SM00052">
    <property type="entry name" value="EAL"/>
    <property type="match status" value="1"/>
</dbReference>
<dbReference type="InterPro" id="IPR000014">
    <property type="entry name" value="PAS"/>
</dbReference>
<comment type="caution">
    <text evidence="6">The sequence shown here is derived from an EMBL/GenBank/DDBJ whole genome shotgun (WGS) entry which is preliminary data.</text>
</comment>
<dbReference type="OrthoDB" id="9816034at2"/>
<dbReference type="SUPFAM" id="SSF55785">
    <property type="entry name" value="PYP-like sensor domain (PAS domain)"/>
    <property type="match status" value="1"/>
</dbReference>
<dbReference type="Pfam" id="PF00990">
    <property type="entry name" value="GGDEF"/>
    <property type="match status" value="1"/>
</dbReference>
<evidence type="ECO:0000256" key="1">
    <source>
        <dbReference type="ARBA" id="ARBA00001946"/>
    </source>
</evidence>
<dbReference type="NCBIfam" id="TIGR00229">
    <property type="entry name" value="sensory_box"/>
    <property type="match status" value="1"/>
</dbReference>
<reference evidence="6 7" key="2">
    <citation type="submission" date="2019-01" db="EMBL/GenBank/DDBJ databases">
        <title>Motilimonas pumilus sp. nov., isolated from the gut of sea cucumber (Apostichopus japonicus).</title>
        <authorList>
            <person name="Wang F.-Q."/>
            <person name="Ren L.-H."/>
            <person name="Lin Y.-W."/>
            <person name="Sun G.-H."/>
            <person name="Du Z.-J."/>
            <person name="Zhao J.-X."/>
            <person name="Liu X.-J."/>
            <person name="Liu L.-J."/>
        </authorList>
    </citation>
    <scope>NUCLEOTIDE SEQUENCE [LARGE SCALE GENOMIC DNA]</scope>
    <source>
        <strain evidence="6 7">PLHSC7-2</strain>
    </source>
</reference>
<dbReference type="GO" id="GO:0003824">
    <property type="term" value="F:catalytic activity"/>
    <property type="evidence" value="ECO:0007669"/>
    <property type="project" value="UniProtKB-ARBA"/>
</dbReference>
<evidence type="ECO:0000256" key="2">
    <source>
        <dbReference type="SAM" id="Phobius"/>
    </source>
</evidence>
<dbReference type="NCBIfam" id="TIGR00254">
    <property type="entry name" value="GGDEF"/>
    <property type="match status" value="1"/>
</dbReference>
<feature type="transmembrane region" description="Helical" evidence="2">
    <location>
        <begin position="350"/>
        <end position="368"/>
    </location>
</feature>
<dbReference type="SUPFAM" id="SSF55073">
    <property type="entry name" value="Nucleotide cyclase"/>
    <property type="match status" value="1"/>
</dbReference>
<dbReference type="Proteomes" id="UP000283255">
    <property type="component" value="Unassembled WGS sequence"/>
</dbReference>
<dbReference type="Gene3D" id="3.30.70.270">
    <property type="match status" value="1"/>
</dbReference>
<keyword evidence="2" id="KW-1133">Transmembrane helix</keyword>
<evidence type="ECO:0000313" key="7">
    <source>
        <dbReference type="Proteomes" id="UP000283255"/>
    </source>
</evidence>
<reference evidence="6 7" key="1">
    <citation type="submission" date="2018-09" db="EMBL/GenBank/DDBJ databases">
        <authorList>
            <person name="Wang F."/>
        </authorList>
    </citation>
    <scope>NUCLEOTIDE SEQUENCE [LARGE SCALE GENOMIC DNA]</scope>
    <source>
        <strain evidence="6 7">PLHSC7-2</strain>
    </source>
</reference>
<dbReference type="Gene3D" id="3.20.20.450">
    <property type="entry name" value="EAL domain"/>
    <property type="match status" value="1"/>
</dbReference>
<dbReference type="CDD" id="cd00130">
    <property type="entry name" value="PAS"/>
    <property type="match status" value="1"/>
</dbReference>
<dbReference type="SMART" id="SM00267">
    <property type="entry name" value="GGDEF"/>
    <property type="match status" value="1"/>
</dbReference>
<dbReference type="Gene3D" id="2.60.40.2380">
    <property type="match status" value="1"/>
</dbReference>
<dbReference type="SUPFAM" id="SSF141868">
    <property type="entry name" value="EAL domain-like"/>
    <property type="match status" value="1"/>
</dbReference>
<protein>
    <submittedName>
        <fullName evidence="6">EAL domain-containing protein</fullName>
    </submittedName>
</protein>
<dbReference type="InterPro" id="IPR000160">
    <property type="entry name" value="GGDEF_dom"/>
</dbReference>
<gene>
    <name evidence="6" type="ORF">D1Z90_16980</name>
</gene>
<dbReference type="Pfam" id="PF13426">
    <property type="entry name" value="PAS_9"/>
    <property type="match status" value="1"/>
</dbReference>
<feature type="transmembrane region" description="Helical" evidence="2">
    <location>
        <begin position="196"/>
        <end position="217"/>
    </location>
</feature>
<feature type="transmembrane region" description="Helical" evidence="2">
    <location>
        <begin position="261"/>
        <end position="282"/>
    </location>
</feature>
<sequence>MLKPVSRIISQVNQYFIGICICFLLSLSSATANNVEITPAFQQFSIGQGVKYQADSVNAIDIKQLLLGEYQDTWQVSQQDVISFGVTSHPYWFKFNLENHSITDIRTLLELGYSLTNYLDVYIVENNLLMYQFDLGTDRPFSNKPFPSRAFGVPIELPAGRTFTVYIKAQNNGFLQMPMTLWEMKYYVSEQLFNKLMAGLLTGIFLLMACYSMFLFVMMKELRFFFYSSFCVCFVATFWILKGYAGMFVGQGLTVLHDNLLIFAVGSLCLVLSAFGQGLQLLKENRIISLLNKSLIGSCIALIVSPLLVSYHFALYFLGVVVAFMAIIALIEVIYFWLRGNNIVRLFASSWLLFILGMGLLLLNRFAFIPRNDFTEQFVAASAFLGLIFLALGIAYRTSQEKQEKQDAQERAEVSNERYFDIFQNAPEGLFTSTLSGEVLSANEALCLSFGFTNFEDMRLMYGGDMARFYHAENSREDLIAEMLETGAVTNKEIKVVRADGSIFWALLNLRLSHFYHDEDRIIDGSIVDISERKKQELKLRYMAQHDQLTGLYNRRKFEDCVTQVIELEEKGHGQNIIFYLDLDQFKVVNDTCGHTAGDKLLQSLSKLLVAEIPNNQILARLGGDEFGIMLSNAYVNEAIELAEKLRQVVQDFRFVWGEQVFSLGISIGIVAIESNMKTFAEVLSLADTACFTAKEQGRNRIYFYSEANALLSKYQNEMSWVAKLNDALAQNHFELACQTIKPITSNDDGEHFEVLLRLRDEEGELISPTEFLPAAETYNLITQVDKWVVEHFFAWLAANPKSYQRVAKASINLSGQSMTDRDVKKHILACFERYHINPQIICFEVTEGQAIRDLDRTLDFMNTFRELGCQFALDDFGAGFCSYSYLKRLPIDYLKLDGSFVRDILDDETDFAMVKSFTELARAVGVKTIAEFVESEAIADKLLTIGVDYMQGFGIEKPILLKQKDWQR</sequence>
<dbReference type="AlphaFoldDB" id="A0A418YAZ7"/>
<dbReference type="InterPro" id="IPR029787">
    <property type="entry name" value="Nucleotide_cyclase"/>
</dbReference>
<dbReference type="InterPro" id="IPR000700">
    <property type="entry name" value="PAS-assoc_C"/>
</dbReference>
<dbReference type="FunFam" id="3.30.70.270:FF:000001">
    <property type="entry name" value="Diguanylate cyclase domain protein"/>
    <property type="match status" value="1"/>
</dbReference>
<evidence type="ECO:0000259" key="5">
    <source>
        <dbReference type="PROSITE" id="PS50887"/>
    </source>
</evidence>
<dbReference type="InterPro" id="IPR001633">
    <property type="entry name" value="EAL_dom"/>
</dbReference>
<dbReference type="Gene3D" id="3.30.450.20">
    <property type="entry name" value="PAS domain"/>
    <property type="match status" value="1"/>
</dbReference>
<dbReference type="Pfam" id="PF07696">
    <property type="entry name" value="7TMR-DISMED2"/>
    <property type="match status" value="1"/>
</dbReference>
<dbReference type="InterPro" id="IPR011622">
    <property type="entry name" value="7TMR_DISM_rcpt_extracell_dom2"/>
</dbReference>
<dbReference type="InterPro" id="IPR035965">
    <property type="entry name" value="PAS-like_dom_sf"/>
</dbReference>
<dbReference type="Pfam" id="PF07695">
    <property type="entry name" value="7TMR-DISM_7TM"/>
    <property type="match status" value="1"/>
</dbReference>
<evidence type="ECO:0000313" key="6">
    <source>
        <dbReference type="EMBL" id="RJG40139.1"/>
    </source>
</evidence>
<dbReference type="PANTHER" id="PTHR44757:SF2">
    <property type="entry name" value="BIOFILM ARCHITECTURE MAINTENANCE PROTEIN MBAA"/>
    <property type="match status" value="1"/>
</dbReference>
<keyword evidence="7" id="KW-1185">Reference proteome</keyword>
<dbReference type="PROSITE" id="PS50113">
    <property type="entry name" value="PAC"/>
    <property type="match status" value="1"/>
</dbReference>
<dbReference type="PROSITE" id="PS50883">
    <property type="entry name" value="EAL"/>
    <property type="match status" value="1"/>
</dbReference>
<dbReference type="InterPro" id="IPR011623">
    <property type="entry name" value="7TMR_DISM_rcpt_extracell_dom1"/>
</dbReference>
<dbReference type="Pfam" id="PF00563">
    <property type="entry name" value="EAL"/>
    <property type="match status" value="1"/>
</dbReference>
<dbReference type="PROSITE" id="PS50887">
    <property type="entry name" value="GGDEF"/>
    <property type="match status" value="1"/>
</dbReference>